<dbReference type="InterPro" id="IPR011009">
    <property type="entry name" value="Kinase-like_dom_sf"/>
</dbReference>
<accession>A0A2P2M0M1</accession>
<evidence type="ECO:0000313" key="3">
    <source>
        <dbReference type="EMBL" id="MBX23751.1"/>
    </source>
</evidence>
<dbReference type="PANTHER" id="PTHR10566">
    <property type="entry name" value="CHAPERONE-ACTIVITY OF BC1 COMPLEX CABC1 -RELATED"/>
    <property type="match status" value="1"/>
</dbReference>
<comment type="similarity">
    <text evidence="1">Belongs to the protein kinase superfamily. ADCK protein kinase family.</text>
</comment>
<evidence type="ECO:0000256" key="1">
    <source>
        <dbReference type="ARBA" id="ARBA00009670"/>
    </source>
</evidence>
<dbReference type="AlphaFoldDB" id="A0A2P2M0M1"/>
<keyword evidence="3" id="KW-0808">Transferase</keyword>
<reference evidence="3" key="1">
    <citation type="submission" date="2018-02" db="EMBL/GenBank/DDBJ databases">
        <title>Rhizophora mucronata_Transcriptome.</title>
        <authorList>
            <person name="Meera S.P."/>
            <person name="Sreeshan A."/>
            <person name="Augustine A."/>
        </authorList>
    </citation>
    <scope>NUCLEOTIDE SEQUENCE</scope>
    <source>
        <tissue evidence="3">Leaf</tissue>
    </source>
</reference>
<dbReference type="GO" id="GO:0004672">
    <property type="term" value="F:protein kinase activity"/>
    <property type="evidence" value="ECO:0007669"/>
    <property type="project" value="InterPro"/>
</dbReference>
<dbReference type="InterPro" id="IPR000719">
    <property type="entry name" value="Prot_kinase_dom"/>
</dbReference>
<dbReference type="Gene3D" id="1.10.510.10">
    <property type="entry name" value="Transferase(Phosphotransferase) domain 1"/>
    <property type="match status" value="1"/>
</dbReference>
<sequence>MLVFPSLSVCSFPANSKSVFLRKNRCKSRLQLPRAVGGGRRRDLDAFTEKSGYLFDLSSREANSLIEYDIVKIAAIYKRKPLIVLRRLLQTAAAFGRWFGARYIDSLMEKSDLMFQIRAAELRKILLELGPAYIKIAQAVSSRPDLIPPSYIDELSLLQDRITPFSTEVALNTVEQELGLPIDKLFSEISPEPVAAASLGQVYQARLRRNEKVVAIKVQRPGVAAAIALDILILRFMAGVVKKAGKFNSDLQAVVDEWALSLFREMDYVKEANNGLKFRKLYGGIQDVLVPEMYVEHTTRRVLVMEWVEGEKLSEVNDLYLVEVGVYCSFNQLLENGFYHADPHPGNLLRTFDGKLAYLDFGMMGEFKQELRDGFIEACLHLVNSDFDALAEDFVTLGFLPPTADRGAITKALTGVFQNAVAKGVRNISFGDLLGNLGTTMYKFKFQIPSYFSLVIRR</sequence>
<dbReference type="Pfam" id="PF03109">
    <property type="entry name" value="ABC1"/>
    <property type="match status" value="1"/>
</dbReference>
<protein>
    <submittedName>
        <fullName evidence="3">Putative aarF domain-containing protein kinase At1g71810ic</fullName>
    </submittedName>
</protein>
<dbReference type="SUPFAM" id="SSF56112">
    <property type="entry name" value="Protein kinase-like (PK-like)"/>
    <property type="match status" value="1"/>
</dbReference>
<dbReference type="InterPro" id="IPR004147">
    <property type="entry name" value="ABC1_dom"/>
</dbReference>
<dbReference type="CDD" id="cd05121">
    <property type="entry name" value="ABC1_ADCK3-like"/>
    <property type="match status" value="1"/>
</dbReference>
<proteinExistence type="inferred from homology"/>
<evidence type="ECO:0000259" key="2">
    <source>
        <dbReference type="PROSITE" id="PS50011"/>
    </source>
</evidence>
<organism evidence="3">
    <name type="scientific">Rhizophora mucronata</name>
    <name type="common">Asiatic mangrove</name>
    <dbReference type="NCBI Taxonomy" id="61149"/>
    <lineage>
        <taxon>Eukaryota</taxon>
        <taxon>Viridiplantae</taxon>
        <taxon>Streptophyta</taxon>
        <taxon>Embryophyta</taxon>
        <taxon>Tracheophyta</taxon>
        <taxon>Spermatophyta</taxon>
        <taxon>Magnoliopsida</taxon>
        <taxon>eudicotyledons</taxon>
        <taxon>Gunneridae</taxon>
        <taxon>Pentapetalae</taxon>
        <taxon>rosids</taxon>
        <taxon>fabids</taxon>
        <taxon>Malpighiales</taxon>
        <taxon>Rhizophoraceae</taxon>
        <taxon>Rhizophora</taxon>
    </lineage>
</organism>
<dbReference type="EMBL" id="GGEC01043267">
    <property type="protein sequence ID" value="MBX23751.1"/>
    <property type="molecule type" value="Transcribed_RNA"/>
</dbReference>
<dbReference type="InterPro" id="IPR050154">
    <property type="entry name" value="UbiB_kinase"/>
</dbReference>
<feature type="domain" description="Protein kinase" evidence="2">
    <location>
        <begin position="188"/>
        <end position="458"/>
    </location>
</feature>
<name>A0A2P2M0M1_RHIMU</name>
<dbReference type="PROSITE" id="PS50011">
    <property type="entry name" value="PROTEIN_KINASE_DOM"/>
    <property type="match status" value="1"/>
</dbReference>
<dbReference type="GO" id="GO:0005524">
    <property type="term" value="F:ATP binding"/>
    <property type="evidence" value="ECO:0007669"/>
    <property type="project" value="InterPro"/>
</dbReference>
<dbReference type="PANTHER" id="PTHR10566:SF119">
    <property type="entry name" value="OS04G0640500 PROTEIN"/>
    <property type="match status" value="1"/>
</dbReference>
<keyword evidence="3" id="KW-0418">Kinase</keyword>